<feature type="region of interest" description="Disordered" evidence="11">
    <location>
        <begin position="1"/>
        <end position="24"/>
    </location>
</feature>
<keyword evidence="3" id="KW-0004">4Fe-4S</keyword>
<dbReference type="SFLD" id="SFLDS00029">
    <property type="entry name" value="Radical_SAM"/>
    <property type="match status" value="1"/>
</dbReference>
<dbReference type="GO" id="GO:0046872">
    <property type="term" value="F:metal ion binding"/>
    <property type="evidence" value="ECO:0007669"/>
    <property type="project" value="UniProtKB-KW"/>
</dbReference>
<reference evidence="13 14" key="1">
    <citation type="submission" date="2011-10" db="EMBL/GenBank/DDBJ databases">
        <authorList>
            <person name="Genoscope - CEA"/>
        </authorList>
    </citation>
    <scope>NUCLEOTIDE SEQUENCE [LARGE SCALE GENOMIC DNA]</scope>
    <source>
        <strain evidence="13 14">RCC 1105</strain>
    </source>
</reference>
<dbReference type="SUPFAM" id="SSF102114">
    <property type="entry name" value="Radical SAM enzymes"/>
    <property type="match status" value="1"/>
</dbReference>
<dbReference type="GO" id="GO:0005737">
    <property type="term" value="C:cytoplasm"/>
    <property type="evidence" value="ECO:0007669"/>
    <property type="project" value="UniProtKB-SubCell"/>
</dbReference>
<dbReference type="RefSeq" id="XP_007512258.1">
    <property type="nucleotide sequence ID" value="XM_007512196.1"/>
</dbReference>
<feature type="region of interest" description="Disordered" evidence="11">
    <location>
        <begin position="471"/>
        <end position="492"/>
    </location>
</feature>
<keyword evidence="7" id="KW-0949">S-adenosyl-L-methionine</keyword>
<evidence type="ECO:0000256" key="2">
    <source>
        <dbReference type="ARBA" id="ARBA00004496"/>
    </source>
</evidence>
<dbReference type="STRING" id="41875.K8FEK7"/>
<dbReference type="GO" id="GO:0030488">
    <property type="term" value="P:tRNA methylation"/>
    <property type="evidence" value="ECO:0007669"/>
    <property type="project" value="TreeGrafter"/>
</dbReference>
<dbReference type="InterPro" id="IPR040072">
    <property type="entry name" value="Methyltransferase_A"/>
</dbReference>
<dbReference type="PANTHER" id="PTHR30544:SF8">
    <property type="entry name" value="RADICAL SAM SUPERFAMILY PROTEIN"/>
    <property type="match status" value="1"/>
</dbReference>
<dbReference type="FunFam" id="3.20.20.70:FF:000164">
    <property type="entry name" value="23S rRNA methyltransferase"/>
    <property type="match status" value="1"/>
</dbReference>
<proteinExistence type="predicted"/>
<keyword evidence="9" id="KW-0408">Iron</keyword>
<dbReference type="Proteomes" id="UP000198341">
    <property type="component" value="Chromosome 7"/>
</dbReference>
<evidence type="ECO:0000256" key="3">
    <source>
        <dbReference type="ARBA" id="ARBA00022485"/>
    </source>
</evidence>
<evidence type="ECO:0000256" key="8">
    <source>
        <dbReference type="ARBA" id="ARBA00022723"/>
    </source>
</evidence>
<keyword evidence="5" id="KW-0489">Methyltransferase</keyword>
<gene>
    <name evidence="13" type="ORF">Bathy07g00880</name>
</gene>
<evidence type="ECO:0000256" key="9">
    <source>
        <dbReference type="ARBA" id="ARBA00023004"/>
    </source>
</evidence>
<dbReference type="AlphaFoldDB" id="K8FEK7"/>
<feature type="compositionally biased region" description="Acidic residues" evidence="11">
    <location>
        <begin position="55"/>
        <end position="65"/>
    </location>
</feature>
<dbReference type="GO" id="GO:0008173">
    <property type="term" value="F:RNA methyltransferase activity"/>
    <property type="evidence" value="ECO:0007669"/>
    <property type="project" value="InterPro"/>
</dbReference>
<evidence type="ECO:0000256" key="11">
    <source>
        <dbReference type="SAM" id="MobiDB-lite"/>
    </source>
</evidence>
<comment type="subcellular location">
    <subcellularLocation>
        <location evidence="2">Cytoplasm</location>
    </subcellularLocation>
</comment>
<evidence type="ECO:0000256" key="10">
    <source>
        <dbReference type="ARBA" id="ARBA00023014"/>
    </source>
</evidence>
<dbReference type="PANTHER" id="PTHR30544">
    <property type="entry name" value="23S RRNA METHYLTRANSFERASE"/>
    <property type="match status" value="1"/>
</dbReference>
<evidence type="ECO:0000256" key="4">
    <source>
        <dbReference type="ARBA" id="ARBA00022490"/>
    </source>
</evidence>
<dbReference type="GeneID" id="19014578"/>
<evidence type="ECO:0000313" key="13">
    <source>
        <dbReference type="EMBL" id="CCO66346.1"/>
    </source>
</evidence>
<sequence>MRRRGAREGNDDDDDDDDDENEQLFFSVFDREKVIEFLLRGPHGKKGKDLSFSSSEEEEEEEEDDGGFRRGGEEDEEEYSEKENEKTFLKTKKTTSKTNERNASMTTMKAKERKKAERFYQVMLKEAQRLVCEELKEEDERKRGRKCVVELDLRRCEEIPLWARNRAPETFSLLTTRIAVAETSGDASTTKLIVELQDGHRVEAVIIRHLKGRRAEGKKGLGATLCISSQVGCKMGCTFCATGTMGELGNLTTGEIVEQVAHARRIEPRVRNIVFMGMGEPLNNYDAVVDAIRCMSQSENQMGFNIPCPKICVSTVGVIPNIYRFSEDCPTVSMALSLHAPTQEIRKKIVPMATAYPLDELMRCLDDYLAKSEKNSMLVEYCVLKGINDTKECARLLGELLGGKKVVLNFIPYNPTDVIAGHERPEMEDIQAMNTILREEYGMTTTVRQEMGSDIAGACGQLAISVNGKKLSSKEKKKTNEDEDECDGGEGSIPGIRDIEEMLGQDLVSATTKSNKTKTTTTTTKTITRKIETIKSSETSSFTHYFFNDWTRAEIAMLGVASVCSLALLSARLVSSNKK</sequence>
<dbReference type="SFLD" id="SFLDF00275">
    <property type="entry name" value="adenosine_C2_methyltransferase"/>
    <property type="match status" value="1"/>
</dbReference>
<feature type="compositionally biased region" description="Acidic residues" evidence="11">
    <location>
        <begin position="10"/>
        <end position="22"/>
    </location>
</feature>
<keyword evidence="8" id="KW-0479">Metal-binding</keyword>
<dbReference type="SFLD" id="SFLDG01062">
    <property type="entry name" value="methyltransferase_(Class_A)"/>
    <property type="match status" value="1"/>
</dbReference>
<keyword evidence="4" id="KW-0963">Cytoplasm</keyword>
<dbReference type="EMBL" id="FO082272">
    <property type="protein sequence ID" value="CCO66346.1"/>
    <property type="molecule type" value="Genomic_DNA"/>
</dbReference>
<dbReference type="GO" id="GO:0070475">
    <property type="term" value="P:rRNA base methylation"/>
    <property type="evidence" value="ECO:0007669"/>
    <property type="project" value="TreeGrafter"/>
</dbReference>
<feature type="domain" description="Radical SAM core" evidence="12">
    <location>
        <begin position="219"/>
        <end position="454"/>
    </location>
</feature>
<accession>K8FEK7</accession>
<dbReference type="Gene3D" id="3.20.20.70">
    <property type="entry name" value="Aldolase class I"/>
    <property type="match status" value="1"/>
</dbReference>
<evidence type="ECO:0000256" key="1">
    <source>
        <dbReference type="ARBA" id="ARBA00001966"/>
    </source>
</evidence>
<keyword evidence="10" id="KW-0411">Iron-sulfur</keyword>
<dbReference type="GO" id="GO:0051539">
    <property type="term" value="F:4 iron, 4 sulfur cluster binding"/>
    <property type="evidence" value="ECO:0007669"/>
    <property type="project" value="UniProtKB-KW"/>
</dbReference>
<keyword evidence="6" id="KW-0808">Transferase</keyword>
<dbReference type="KEGG" id="bpg:Bathy07g00880"/>
<evidence type="ECO:0000256" key="5">
    <source>
        <dbReference type="ARBA" id="ARBA00022603"/>
    </source>
</evidence>
<comment type="cofactor">
    <cofactor evidence="1">
        <name>[4Fe-4S] cluster</name>
        <dbReference type="ChEBI" id="CHEBI:49883"/>
    </cofactor>
</comment>
<dbReference type="eggNOG" id="ENOG502QQ98">
    <property type="taxonomic scope" value="Eukaryota"/>
</dbReference>
<dbReference type="InterPro" id="IPR004383">
    <property type="entry name" value="rRNA_lsu_MTrfase_RlmN/Cfr"/>
</dbReference>
<dbReference type="InterPro" id="IPR013785">
    <property type="entry name" value="Aldolase_TIM"/>
</dbReference>
<dbReference type="PROSITE" id="PS51918">
    <property type="entry name" value="RADICAL_SAM"/>
    <property type="match status" value="1"/>
</dbReference>
<feature type="region of interest" description="Disordered" evidence="11">
    <location>
        <begin position="40"/>
        <end position="112"/>
    </location>
</feature>
<dbReference type="Pfam" id="PF04055">
    <property type="entry name" value="Radical_SAM"/>
    <property type="match status" value="1"/>
</dbReference>
<evidence type="ECO:0000259" key="12">
    <source>
        <dbReference type="PROSITE" id="PS51918"/>
    </source>
</evidence>
<name>K8FEK7_9CHLO</name>
<protein>
    <submittedName>
        <fullName evidence="13">Radical SAM enzyme, Cfr family</fullName>
    </submittedName>
</protein>
<evidence type="ECO:0000313" key="14">
    <source>
        <dbReference type="Proteomes" id="UP000198341"/>
    </source>
</evidence>
<dbReference type="OrthoDB" id="204498at2759"/>
<organism evidence="13 14">
    <name type="scientific">Bathycoccus prasinos</name>
    <dbReference type="NCBI Taxonomy" id="41875"/>
    <lineage>
        <taxon>Eukaryota</taxon>
        <taxon>Viridiplantae</taxon>
        <taxon>Chlorophyta</taxon>
        <taxon>Mamiellophyceae</taxon>
        <taxon>Mamiellales</taxon>
        <taxon>Bathycoccaceae</taxon>
        <taxon>Bathycoccus</taxon>
    </lineage>
</organism>
<evidence type="ECO:0000256" key="7">
    <source>
        <dbReference type="ARBA" id="ARBA00022691"/>
    </source>
</evidence>
<dbReference type="CDD" id="cd01335">
    <property type="entry name" value="Radical_SAM"/>
    <property type="match status" value="1"/>
</dbReference>
<dbReference type="InterPro" id="IPR007197">
    <property type="entry name" value="rSAM"/>
</dbReference>
<dbReference type="InterPro" id="IPR058240">
    <property type="entry name" value="rSAM_sf"/>
</dbReference>
<evidence type="ECO:0000256" key="6">
    <source>
        <dbReference type="ARBA" id="ARBA00022679"/>
    </source>
</evidence>
<keyword evidence="14" id="KW-1185">Reference proteome</keyword>